<dbReference type="InterPro" id="IPR043854">
    <property type="entry name" value="DUF5816"/>
</dbReference>
<dbReference type="EMBL" id="BAAADU010000002">
    <property type="protein sequence ID" value="GAA0653994.1"/>
    <property type="molecule type" value="Genomic_DNA"/>
</dbReference>
<accession>A0AAV3T2Q9</accession>
<dbReference type="RefSeq" id="WP_227260571.1">
    <property type="nucleotide sequence ID" value="NZ_BAAADU010000002.1"/>
</dbReference>
<evidence type="ECO:0000256" key="1">
    <source>
        <dbReference type="ARBA" id="ARBA00022679"/>
    </source>
</evidence>
<gene>
    <name evidence="4" type="ORF">GCM10009019_16880</name>
</gene>
<sequence>MDVRAAAEADADGIRTVARASLDASYADALGDDAIAGLLDEWYDPARLADRIDAESVFYVVAAVDGEVVGFAEVELDEPNESAAEIQWLHVHPDRRGEGVGVALLERAEERALERGANRVEGVVLAANDAGNEFYRSHGYERIGTHTVEVGGESFDEHAYGKRRDADGPGDFLEAHDLDGDTVYVALDERERGSAAPFYVAYTDRERENRYGYYCSNCGSFDTVMDSMERVECGDCENSRKPSRWDSAYL</sequence>
<evidence type="ECO:0000313" key="4">
    <source>
        <dbReference type="EMBL" id="GAA0653994.1"/>
    </source>
</evidence>
<name>A0AAV3T2Q9_9EURY</name>
<dbReference type="AlphaFoldDB" id="A0AAV3T2Q9"/>
<keyword evidence="2" id="KW-0012">Acyltransferase</keyword>
<dbReference type="CDD" id="cd04301">
    <property type="entry name" value="NAT_SF"/>
    <property type="match status" value="1"/>
</dbReference>
<dbReference type="InterPro" id="IPR016181">
    <property type="entry name" value="Acyl_CoA_acyltransferase"/>
</dbReference>
<protein>
    <submittedName>
        <fullName evidence="4">GNAT family N-acetyltransferase</fullName>
    </submittedName>
</protein>
<evidence type="ECO:0000259" key="3">
    <source>
        <dbReference type="PROSITE" id="PS51186"/>
    </source>
</evidence>
<dbReference type="InterPro" id="IPR050832">
    <property type="entry name" value="Bact_Acetyltransf"/>
</dbReference>
<dbReference type="Pfam" id="PF00583">
    <property type="entry name" value="Acetyltransf_1"/>
    <property type="match status" value="1"/>
</dbReference>
<dbReference type="Pfam" id="PF19133">
    <property type="entry name" value="DUF5816"/>
    <property type="match status" value="1"/>
</dbReference>
<dbReference type="SUPFAM" id="SSF55729">
    <property type="entry name" value="Acyl-CoA N-acyltransferases (Nat)"/>
    <property type="match status" value="1"/>
</dbReference>
<comment type="caution">
    <text evidence="4">The sequence shown here is derived from an EMBL/GenBank/DDBJ whole genome shotgun (WGS) entry which is preliminary data.</text>
</comment>
<dbReference type="GO" id="GO:0016747">
    <property type="term" value="F:acyltransferase activity, transferring groups other than amino-acyl groups"/>
    <property type="evidence" value="ECO:0007669"/>
    <property type="project" value="InterPro"/>
</dbReference>
<feature type="domain" description="N-acetyltransferase" evidence="3">
    <location>
        <begin position="1"/>
        <end position="167"/>
    </location>
</feature>
<keyword evidence="1" id="KW-0808">Transferase</keyword>
<proteinExistence type="predicted"/>
<keyword evidence="5" id="KW-1185">Reference proteome</keyword>
<evidence type="ECO:0000256" key="2">
    <source>
        <dbReference type="ARBA" id="ARBA00023315"/>
    </source>
</evidence>
<evidence type="ECO:0000313" key="5">
    <source>
        <dbReference type="Proteomes" id="UP001500194"/>
    </source>
</evidence>
<reference evidence="4 5" key="1">
    <citation type="journal article" date="2019" name="Int. J. Syst. Evol. Microbiol.">
        <title>The Global Catalogue of Microorganisms (GCM) 10K type strain sequencing project: providing services to taxonomists for standard genome sequencing and annotation.</title>
        <authorList>
            <consortium name="The Broad Institute Genomics Platform"/>
            <consortium name="The Broad Institute Genome Sequencing Center for Infectious Disease"/>
            <person name="Wu L."/>
            <person name="Ma J."/>
        </authorList>
    </citation>
    <scope>NUCLEOTIDE SEQUENCE [LARGE SCALE GENOMIC DNA]</scope>
    <source>
        <strain evidence="4 5">JCM 16327</strain>
    </source>
</reference>
<dbReference type="InterPro" id="IPR000182">
    <property type="entry name" value="GNAT_dom"/>
</dbReference>
<dbReference type="PROSITE" id="PS51186">
    <property type="entry name" value="GNAT"/>
    <property type="match status" value="1"/>
</dbReference>
<dbReference type="GeneID" id="68573635"/>
<dbReference type="Gene3D" id="3.40.630.30">
    <property type="match status" value="1"/>
</dbReference>
<dbReference type="Proteomes" id="UP001500194">
    <property type="component" value="Unassembled WGS sequence"/>
</dbReference>
<organism evidence="4 5">
    <name type="scientific">Salarchaeum japonicum</name>
    <dbReference type="NCBI Taxonomy" id="555573"/>
    <lineage>
        <taxon>Archaea</taxon>
        <taxon>Methanobacteriati</taxon>
        <taxon>Methanobacteriota</taxon>
        <taxon>Stenosarchaea group</taxon>
        <taxon>Halobacteria</taxon>
        <taxon>Halobacteriales</taxon>
        <taxon>Halobacteriaceae</taxon>
    </lineage>
</organism>
<dbReference type="PANTHER" id="PTHR43877">
    <property type="entry name" value="AMINOALKYLPHOSPHONATE N-ACETYLTRANSFERASE-RELATED-RELATED"/>
    <property type="match status" value="1"/>
</dbReference>